<reference evidence="7" key="1">
    <citation type="submission" date="2015-07" db="EMBL/GenBank/DDBJ databases">
        <title>Transcriptome Assembly of Anthurium amnicola.</title>
        <authorList>
            <person name="Suzuki J."/>
        </authorList>
    </citation>
    <scope>NUCLEOTIDE SEQUENCE</scope>
</reference>
<dbReference type="CDD" id="cd12438">
    <property type="entry name" value="RRM_CNOT4"/>
    <property type="match status" value="1"/>
</dbReference>
<feature type="compositionally biased region" description="Basic and acidic residues" evidence="3">
    <location>
        <begin position="381"/>
        <end position="393"/>
    </location>
</feature>
<dbReference type="InterPro" id="IPR039515">
    <property type="entry name" value="NOT4_mRING-HC-C4C4"/>
</dbReference>
<accession>A0A1D1YKJ9</accession>
<keyword evidence="2" id="KW-0862">Zinc</keyword>
<proteinExistence type="predicted"/>
<dbReference type="Gene3D" id="3.30.70.330">
    <property type="match status" value="1"/>
</dbReference>
<dbReference type="GO" id="GO:0016567">
    <property type="term" value="P:protein ubiquitination"/>
    <property type="evidence" value="ECO:0007669"/>
    <property type="project" value="TreeGrafter"/>
</dbReference>
<feature type="domain" description="RING-type" evidence="4">
    <location>
        <begin position="12"/>
        <end position="60"/>
    </location>
</feature>
<dbReference type="InterPro" id="IPR000571">
    <property type="entry name" value="Znf_CCCH"/>
</dbReference>
<dbReference type="FunFam" id="3.30.70.330:FF:000161">
    <property type="entry name" value="RNA binding (RRM/RBD/RNP motifs) family protein"/>
    <property type="match status" value="1"/>
</dbReference>
<dbReference type="GO" id="GO:0004842">
    <property type="term" value="F:ubiquitin-protein transferase activity"/>
    <property type="evidence" value="ECO:0007669"/>
    <property type="project" value="InterPro"/>
</dbReference>
<dbReference type="Gene3D" id="3.30.40.10">
    <property type="entry name" value="Zinc/RING finger domain, C3HC4 (zinc finger)"/>
    <property type="match status" value="1"/>
</dbReference>
<dbReference type="PROSITE" id="PS50103">
    <property type="entry name" value="ZF_C3H1"/>
    <property type="match status" value="1"/>
</dbReference>
<dbReference type="Pfam" id="PF00076">
    <property type="entry name" value="RRM_1"/>
    <property type="match status" value="1"/>
</dbReference>
<dbReference type="InterPro" id="IPR034261">
    <property type="entry name" value="CNOT4_RRM"/>
</dbReference>
<dbReference type="PANTHER" id="PTHR12603">
    <property type="entry name" value="CCR4-NOT TRANSCRIPTION COMPLEX RELATED"/>
    <property type="match status" value="1"/>
</dbReference>
<dbReference type="SUPFAM" id="SSF57850">
    <property type="entry name" value="RING/U-box"/>
    <property type="match status" value="1"/>
</dbReference>
<evidence type="ECO:0000313" key="7">
    <source>
        <dbReference type="EMBL" id="JAT55177.1"/>
    </source>
</evidence>
<dbReference type="PROSITE" id="PS50089">
    <property type="entry name" value="ZF_RING_2"/>
    <property type="match status" value="1"/>
</dbReference>
<dbReference type="Pfam" id="PF14570">
    <property type="entry name" value="zf-RING_4"/>
    <property type="match status" value="1"/>
</dbReference>
<evidence type="ECO:0000256" key="3">
    <source>
        <dbReference type="SAM" id="MobiDB-lite"/>
    </source>
</evidence>
<dbReference type="PANTHER" id="PTHR12603:SF36">
    <property type="entry name" value="RNA BINDING (RRM_RBD_RNP MOTIFS) FAMILY PROTEIN"/>
    <property type="match status" value="1"/>
</dbReference>
<dbReference type="InterPro" id="IPR001841">
    <property type="entry name" value="Znf_RING"/>
</dbReference>
<feature type="zinc finger region" description="C3H1-type" evidence="2">
    <location>
        <begin position="197"/>
        <end position="224"/>
    </location>
</feature>
<dbReference type="GO" id="GO:0030014">
    <property type="term" value="C:CCR4-NOT complex"/>
    <property type="evidence" value="ECO:0007669"/>
    <property type="project" value="InterPro"/>
</dbReference>
<dbReference type="EMBL" id="GDJX01012759">
    <property type="protein sequence ID" value="JAT55177.1"/>
    <property type="molecule type" value="Transcribed_RNA"/>
</dbReference>
<dbReference type="InterPro" id="IPR013083">
    <property type="entry name" value="Znf_RING/FYVE/PHD"/>
</dbReference>
<evidence type="ECO:0000259" key="4">
    <source>
        <dbReference type="PROSITE" id="PS50089"/>
    </source>
</evidence>
<feature type="domain" description="C3H1-type" evidence="6">
    <location>
        <begin position="197"/>
        <end position="224"/>
    </location>
</feature>
<dbReference type="GO" id="GO:0008270">
    <property type="term" value="F:zinc ion binding"/>
    <property type="evidence" value="ECO:0007669"/>
    <property type="project" value="UniProtKB-KW"/>
</dbReference>
<name>A0A1D1YKJ9_9ARAE</name>
<dbReference type="InterPro" id="IPR000504">
    <property type="entry name" value="RRM_dom"/>
</dbReference>
<evidence type="ECO:0000259" key="6">
    <source>
        <dbReference type="PROSITE" id="PS50103"/>
    </source>
</evidence>
<sequence>MATMSDDGERTCPLCAEEMDLTDQQLKPCKCGYEICVWCWHHIIDMAEKDDTEGRCPACRTPYDKERIVGTAANCERMLSEVNAEKKQKSQKTKPKTSVEARKHLNSVRVIQRNLVYIIGLPSNLADETLLERREYFGQYGRVLKVSISRPAGGAQQTSNSNTFSVYITYAKEEEAVRCIQAVHNFVLDGKPLRACFGTTKYCRAWLRNMACNNPDCLYLHDIGSQEDSFTKDEIISAYTRSRVPPITLSNMHRRTGGVLPPPADDFSNTIPAPACNIAIKGASNTSASQAKSSPPDIGGSGRSAALPAAASWGLRANSRPLSSATSSLQCAAKPKPEVLNNSSVPSTGAHLSAWHDDVIVSASKIVEESRTVNLDGRSRPLESFRSAGRDSKMGPSISSADAAHVRESSAWYDDDITPFKTLKDTAATRMDGGSGLVESSKHAGKDSCTVLSNSSTEISATNQRSAWYDDELTTSNMPEKCHAVQFSSQSRPSDTSTSLVGKDSQSISSSLVDIAHMKEMSSWDDDVVATSMASEGNHAVSSKLSPAEASESCCSGEPRKLMTDFSAEVAVNTPHTSVTSMGQSSSLVAQEEADRKNLVASNANPVSNVCSEELEQISHGVVADTADISCTAINGNIHNLASCLSILNVDKHSGSSLPNVDIHSSVSDSLGEFRSTSSEFHQFYTDHVTGSLSLKASDGDTVKSQGAIVSRGPPDWALEPQKQVSDAEFRCGPSDVVTRSKFLPYSPVSFVHSDASSNHTDSRGALALVDDDSRASTAKINETAHLSRGGKLLSNGHVSNFSCSEEVGENLDRPGLVSVGDKMQLLGRLNDLSNATQTVGVDVGESNIIANILSMDFDPWDDSLASANNFAKFLGETDEQNGSHKMTNLWKGQSNRQSRFSFARQEGQTSFSKPSFSEFAHAQTHSSVLQDSLVDSLQNGFTASSSEDPMALNISGHSITSTDRSAVVSRAKTSAPPGFSVPNRLHAPPPGFSSLERFDQAYDTTNSESLMLGGSSLRSEYQMPASGNNGDVEFIDPAILAVGKGRLPHGVDNSGFDLRYTFPTQFNSSEIDPRLQLLMQQSVSAHQDLRIADNYGSRFLPLNDSYIPSRHAQQNLPSLPPFSMMSIQQQSRNSQWEGWNDVQTSSESGLSEMLRNKRLGLNRYFPGNEEKFPTGDIYNRGFGI</sequence>
<dbReference type="InterPro" id="IPR035979">
    <property type="entry name" value="RBD_domain_sf"/>
</dbReference>
<dbReference type="CDD" id="cd16618">
    <property type="entry name" value="mRING-HC-C4C4_CNOT4"/>
    <property type="match status" value="1"/>
</dbReference>
<dbReference type="PROSITE" id="PS50102">
    <property type="entry name" value="RRM"/>
    <property type="match status" value="1"/>
</dbReference>
<keyword evidence="1" id="KW-0694">RNA-binding</keyword>
<dbReference type="AlphaFoldDB" id="A0A1D1YKJ9"/>
<feature type="region of interest" description="Disordered" evidence="3">
    <location>
        <begin position="286"/>
        <end position="305"/>
    </location>
</feature>
<dbReference type="FunFam" id="3.30.40.10:FF:000155">
    <property type="entry name" value="RNA binding (RRM/RBD/RNP motifs) family protein"/>
    <property type="match status" value="1"/>
</dbReference>
<dbReference type="SMART" id="SM00361">
    <property type="entry name" value="RRM_1"/>
    <property type="match status" value="1"/>
</dbReference>
<dbReference type="SUPFAM" id="SSF54928">
    <property type="entry name" value="RNA-binding domain, RBD"/>
    <property type="match status" value="1"/>
</dbReference>
<evidence type="ECO:0000259" key="5">
    <source>
        <dbReference type="PROSITE" id="PS50102"/>
    </source>
</evidence>
<keyword evidence="2" id="KW-0863">Zinc-finger</keyword>
<organism evidence="7">
    <name type="scientific">Anthurium amnicola</name>
    <dbReference type="NCBI Taxonomy" id="1678845"/>
    <lineage>
        <taxon>Eukaryota</taxon>
        <taxon>Viridiplantae</taxon>
        <taxon>Streptophyta</taxon>
        <taxon>Embryophyta</taxon>
        <taxon>Tracheophyta</taxon>
        <taxon>Spermatophyta</taxon>
        <taxon>Magnoliopsida</taxon>
        <taxon>Liliopsida</taxon>
        <taxon>Araceae</taxon>
        <taxon>Pothoideae</taxon>
        <taxon>Potheae</taxon>
        <taxon>Anthurium</taxon>
    </lineage>
</organism>
<dbReference type="InterPro" id="IPR039780">
    <property type="entry name" value="Mot2"/>
</dbReference>
<evidence type="ECO:0000256" key="1">
    <source>
        <dbReference type="PROSITE-ProRule" id="PRU00176"/>
    </source>
</evidence>
<dbReference type="InterPro" id="IPR003954">
    <property type="entry name" value="RRM_euk-type"/>
</dbReference>
<dbReference type="SMART" id="SM00360">
    <property type="entry name" value="RRM"/>
    <property type="match status" value="1"/>
</dbReference>
<protein>
    <submittedName>
        <fullName evidence="7">CCR4-NOT transcription complex subunit 4</fullName>
    </submittedName>
</protein>
<keyword evidence="2" id="KW-0479">Metal-binding</keyword>
<dbReference type="GO" id="GO:0003723">
    <property type="term" value="F:RNA binding"/>
    <property type="evidence" value="ECO:0007669"/>
    <property type="project" value="UniProtKB-UniRule"/>
</dbReference>
<feature type="region of interest" description="Disordered" evidence="3">
    <location>
        <begin position="381"/>
        <end position="401"/>
    </location>
</feature>
<evidence type="ECO:0000256" key="2">
    <source>
        <dbReference type="PROSITE-ProRule" id="PRU00723"/>
    </source>
</evidence>
<gene>
    <name evidence="7" type="primary">CNOT4_7</name>
    <name evidence="7" type="ORF">g.56400</name>
</gene>
<feature type="domain" description="RRM" evidence="5">
    <location>
        <begin position="114"/>
        <end position="200"/>
    </location>
</feature>
<dbReference type="InterPro" id="IPR012677">
    <property type="entry name" value="Nucleotide-bd_a/b_plait_sf"/>
</dbReference>